<reference evidence="1 2" key="1">
    <citation type="submission" date="2018-06" db="EMBL/GenBank/DDBJ databases">
        <title>Comparative genomics reveals the genomic features of Rhizophagus irregularis, R. cerebriforme, R. diaphanum and Gigaspora rosea, and their symbiotic lifestyle signature.</title>
        <authorList>
            <person name="Morin E."/>
            <person name="San Clemente H."/>
            <person name="Chen E.C.H."/>
            <person name="De La Providencia I."/>
            <person name="Hainaut M."/>
            <person name="Kuo A."/>
            <person name="Kohler A."/>
            <person name="Murat C."/>
            <person name="Tang N."/>
            <person name="Roy S."/>
            <person name="Loubradou J."/>
            <person name="Henrissat B."/>
            <person name="Grigoriev I.V."/>
            <person name="Corradi N."/>
            <person name="Roux C."/>
            <person name="Martin F.M."/>
        </authorList>
    </citation>
    <scope>NUCLEOTIDE SEQUENCE [LARGE SCALE GENOMIC DNA]</scope>
    <source>
        <strain evidence="1 2">DAOM 227022</strain>
    </source>
</reference>
<evidence type="ECO:0000313" key="2">
    <source>
        <dbReference type="Proteomes" id="UP000265703"/>
    </source>
</evidence>
<gene>
    <name evidence="1" type="ORF">C1645_821082</name>
</gene>
<dbReference type="OrthoDB" id="2350118at2759"/>
<comment type="caution">
    <text evidence="1">The sequence shown here is derived from an EMBL/GenBank/DDBJ whole genome shotgun (WGS) entry which is preliminary data.</text>
</comment>
<keyword evidence="2" id="KW-1185">Reference proteome</keyword>
<name>A0A397T2Y3_9GLOM</name>
<dbReference type="AlphaFoldDB" id="A0A397T2Y3"/>
<evidence type="ECO:0000313" key="1">
    <source>
        <dbReference type="EMBL" id="RIA92182.1"/>
    </source>
</evidence>
<accession>A0A397T2Y3</accession>
<dbReference type="EMBL" id="QKYT01000133">
    <property type="protein sequence ID" value="RIA92182.1"/>
    <property type="molecule type" value="Genomic_DNA"/>
</dbReference>
<proteinExistence type="predicted"/>
<dbReference type="Proteomes" id="UP000265703">
    <property type="component" value="Unassembled WGS sequence"/>
</dbReference>
<organism evidence="1 2">
    <name type="scientific">Glomus cerebriforme</name>
    <dbReference type="NCBI Taxonomy" id="658196"/>
    <lineage>
        <taxon>Eukaryota</taxon>
        <taxon>Fungi</taxon>
        <taxon>Fungi incertae sedis</taxon>
        <taxon>Mucoromycota</taxon>
        <taxon>Glomeromycotina</taxon>
        <taxon>Glomeromycetes</taxon>
        <taxon>Glomerales</taxon>
        <taxon>Glomeraceae</taxon>
        <taxon>Glomus</taxon>
    </lineage>
</organism>
<evidence type="ECO:0008006" key="3">
    <source>
        <dbReference type="Google" id="ProtNLM"/>
    </source>
</evidence>
<protein>
    <recommendedName>
        <fullName evidence="3">F-box domain-containing protein</fullName>
    </recommendedName>
</protein>
<sequence>MSLTQNLSAECLRYIIEYVNEDASIYSCLLVNRFWRDNSLPMLWSRPFNFSLTPHIHGVRLMNTYISCLSAEQKQYLNNNGIYIRNNSIPNINYLKHLRELNYDILQLFTRSWIYENNHFDRDPSTDLNEIIESLEPTVLEEYNDQTNRLLSCLFSMFIERSVNLTYFSFYSYDDELCLDLPELPTWMTSAASSPETDSSSVVSSHETATSLAASNNSLGGLRTFICEISGDLRLPNLKKFMEILSTQCKALDTIEFTWNGRHDSYVNNLIEIIRQQQQLKEIRLNTNNFNIVRVIEALNTERHNLVIMQIEDVNGTSFIRFTIIE</sequence>